<dbReference type="Gene3D" id="3.30.70.1060">
    <property type="entry name" value="Dimeric alpha+beta barrel"/>
    <property type="match status" value="1"/>
</dbReference>
<dbReference type="EMBL" id="JAABNT010000002">
    <property type="protein sequence ID" value="NEK21508.1"/>
    <property type="molecule type" value="Genomic_DNA"/>
</dbReference>
<dbReference type="InterPro" id="IPR011008">
    <property type="entry name" value="Dimeric_a/b-barrel"/>
</dbReference>
<dbReference type="PANTHER" id="PTHR33606:SF3">
    <property type="entry name" value="PROTEIN YCII"/>
    <property type="match status" value="1"/>
</dbReference>
<evidence type="ECO:0000256" key="1">
    <source>
        <dbReference type="ARBA" id="ARBA00007689"/>
    </source>
</evidence>
<accession>A0A6P0C8N0</accession>
<dbReference type="Proteomes" id="UP000468591">
    <property type="component" value="Unassembled WGS sequence"/>
</dbReference>
<comment type="caution">
    <text evidence="3">The sequence shown here is derived from an EMBL/GenBank/DDBJ whole genome shotgun (WGS) entry which is preliminary data.</text>
</comment>
<evidence type="ECO:0000313" key="3">
    <source>
        <dbReference type="EMBL" id="NEK21508.1"/>
    </source>
</evidence>
<proteinExistence type="inferred from homology"/>
<dbReference type="InterPro" id="IPR051807">
    <property type="entry name" value="Sec-metab_biosynth-assoc"/>
</dbReference>
<reference evidence="3 4" key="1">
    <citation type="submission" date="2020-01" db="EMBL/GenBank/DDBJ databases">
        <title>Sulfitobacter sediminilitoris sp. nov., isolated from a tidal flat.</title>
        <authorList>
            <person name="Park S."/>
            <person name="Yoon J.-H."/>
        </authorList>
    </citation>
    <scope>NUCLEOTIDE SEQUENCE [LARGE SCALE GENOMIC DNA]</scope>
    <source>
        <strain evidence="3 4">JBTF-M27</strain>
    </source>
</reference>
<dbReference type="Pfam" id="PF03795">
    <property type="entry name" value="YCII"/>
    <property type="match status" value="1"/>
</dbReference>
<protein>
    <submittedName>
        <fullName evidence="3">YciI family protein</fullName>
    </submittedName>
</protein>
<dbReference type="InterPro" id="IPR005545">
    <property type="entry name" value="YCII"/>
</dbReference>
<sequence>MFVALIAHDKPGALNVRQENRPAHLEYLKSTDLVAQAGPLLDASGGMIGSLIILEVEDMAQAEAWADADPYAKAGLFQSVTLTHWNRVIG</sequence>
<dbReference type="RefSeq" id="WP_164352360.1">
    <property type="nucleotide sequence ID" value="NZ_JAABNT010000002.1"/>
</dbReference>
<feature type="domain" description="YCII-related" evidence="2">
    <location>
        <begin position="1"/>
        <end position="86"/>
    </location>
</feature>
<evidence type="ECO:0000259" key="2">
    <source>
        <dbReference type="Pfam" id="PF03795"/>
    </source>
</evidence>
<evidence type="ECO:0000313" key="4">
    <source>
        <dbReference type="Proteomes" id="UP000468591"/>
    </source>
</evidence>
<dbReference type="PANTHER" id="PTHR33606">
    <property type="entry name" value="PROTEIN YCII"/>
    <property type="match status" value="1"/>
</dbReference>
<dbReference type="AlphaFoldDB" id="A0A6P0C8N0"/>
<keyword evidence="4" id="KW-1185">Reference proteome</keyword>
<gene>
    <name evidence="3" type="ORF">GV827_03715</name>
</gene>
<name>A0A6P0C8N0_9RHOB</name>
<organism evidence="3 4">
    <name type="scientific">Sulfitobacter sediminilitoris</name>
    <dbReference type="NCBI Taxonomy" id="2698830"/>
    <lineage>
        <taxon>Bacteria</taxon>
        <taxon>Pseudomonadati</taxon>
        <taxon>Pseudomonadota</taxon>
        <taxon>Alphaproteobacteria</taxon>
        <taxon>Rhodobacterales</taxon>
        <taxon>Roseobacteraceae</taxon>
        <taxon>Sulfitobacter</taxon>
    </lineage>
</organism>
<dbReference type="SUPFAM" id="SSF54909">
    <property type="entry name" value="Dimeric alpha+beta barrel"/>
    <property type="match status" value="1"/>
</dbReference>
<comment type="similarity">
    <text evidence="1">Belongs to the YciI family.</text>
</comment>